<dbReference type="GO" id="GO:0005524">
    <property type="term" value="F:ATP binding"/>
    <property type="evidence" value="ECO:0007669"/>
    <property type="project" value="UniProtKB-KW"/>
</dbReference>
<comment type="caution">
    <text evidence="5">The sequence shown here is derived from an EMBL/GenBank/DDBJ whole genome shotgun (WGS) entry which is preliminary data.</text>
</comment>
<dbReference type="AlphaFoldDB" id="A0A832QD62"/>
<keyword evidence="3" id="KW-0067">ATP-binding</keyword>
<reference evidence="5 6" key="1">
    <citation type="journal article" date="2020" name="Biotechnol. Biofuels">
        <title>New insights from the biogas microbiome by comprehensive genome-resolved metagenomics of nearly 1600 species originating from multiple anaerobic digesters.</title>
        <authorList>
            <person name="Campanaro S."/>
            <person name="Treu L."/>
            <person name="Rodriguez-R L.M."/>
            <person name="Kovalovszki A."/>
            <person name="Ziels R.M."/>
            <person name="Maus I."/>
            <person name="Zhu X."/>
            <person name="Kougias P.G."/>
            <person name="Basile A."/>
            <person name="Luo G."/>
            <person name="Schluter A."/>
            <person name="Konstantinidis K.T."/>
            <person name="Angelidaki I."/>
        </authorList>
    </citation>
    <scope>NUCLEOTIDE SEQUENCE [LARGE SCALE GENOMIC DNA]</scope>
    <source>
        <strain evidence="5">AS05jafATM_89</strain>
    </source>
</reference>
<sequence>MSQTSLLKYLQQNNLIDSEGVRKVLLERTKSNKTEEVIIKELNLVDEDVLAKAKSAIFNIPFIDLSTITVPEGVLSEVPIDNLSRYRAVPFERGQGYVKIAMEDPFDIQATQALQSKYPQDTRVQVYISTPASISLILDRRVGDMMGAQVADALEDANIPVTTLDAGPDDSLEALSGDIGSAPVARIVNSILQYAVKSKSSDVHIEVLENRVRVRFRINGVMTERLTLPRTLSAAIVSRIKIMSNLKIDEKRIPQDNRFQIQVNGSKIDVRVSIMPMIYGEKVVLRLLESDTENISLEDTGLRGHAYKVFVDALSVTNGIVLVTGPTGSGKTRTLACSLMKVNDPKVNIISLENPVEIRVPGVTQVQINDDVGLTFANALRAVLRQDPDIVMVGEIRDGETAQLAVQASLTGHLVLSTLHTNSAAAAIPRLVDMGIEPYLLASTIRTVAAQRLPRRICKKCIEAYPVTPEVLRNINEVMGSVNGFDLIAYINKLVASKNSSANAEGAEPTVLKAPEVGPDGVPVVYLYKGKGCDFCGGTGYAGRTGIFEVLDITEKISRMIMEDVTDTDIRNAAIEQGMITMIQDGYLKALEGITTLEEVLRVSKE</sequence>
<keyword evidence="2" id="KW-0547">Nucleotide-binding</keyword>
<dbReference type="InterPro" id="IPR027417">
    <property type="entry name" value="P-loop_NTPase"/>
</dbReference>
<dbReference type="PANTHER" id="PTHR30258:SF1">
    <property type="entry name" value="PROTEIN TRANSPORT PROTEIN HOFB HOMOLOG"/>
    <property type="match status" value="1"/>
</dbReference>
<feature type="domain" description="Bacterial type II secretion system protein E" evidence="4">
    <location>
        <begin position="384"/>
        <end position="398"/>
    </location>
</feature>
<dbReference type="Gene3D" id="3.30.300.160">
    <property type="entry name" value="Type II secretion system, protein E, N-terminal domain"/>
    <property type="match status" value="1"/>
</dbReference>
<dbReference type="Proteomes" id="UP000576550">
    <property type="component" value="Unassembled WGS sequence"/>
</dbReference>
<accession>A0A832QD62</accession>
<comment type="similarity">
    <text evidence="1">Belongs to the GSP E family.</text>
</comment>
<evidence type="ECO:0000256" key="2">
    <source>
        <dbReference type="ARBA" id="ARBA00022741"/>
    </source>
</evidence>
<dbReference type="PANTHER" id="PTHR30258">
    <property type="entry name" value="TYPE II SECRETION SYSTEM PROTEIN GSPE-RELATED"/>
    <property type="match status" value="1"/>
</dbReference>
<evidence type="ECO:0000313" key="5">
    <source>
        <dbReference type="EMBL" id="HHX99098.1"/>
    </source>
</evidence>
<dbReference type="CDD" id="cd01129">
    <property type="entry name" value="PulE-GspE-like"/>
    <property type="match status" value="1"/>
</dbReference>
<dbReference type="Gene3D" id="3.30.450.90">
    <property type="match status" value="1"/>
</dbReference>
<organism evidence="5 6">
    <name type="scientific">Candidatus Dojkabacteria bacterium</name>
    <dbReference type="NCBI Taxonomy" id="2099670"/>
    <lineage>
        <taxon>Bacteria</taxon>
        <taxon>Candidatus Dojkabacteria</taxon>
    </lineage>
</organism>
<dbReference type="InterPro" id="IPR001482">
    <property type="entry name" value="T2SS/T4SS_dom"/>
</dbReference>
<dbReference type="PROSITE" id="PS00662">
    <property type="entry name" value="T2SP_E"/>
    <property type="match status" value="1"/>
</dbReference>
<evidence type="ECO:0000259" key="4">
    <source>
        <dbReference type="PROSITE" id="PS00662"/>
    </source>
</evidence>
<evidence type="ECO:0000256" key="3">
    <source>
        <dbReference type="ARBA" id="ARBA00022840"/>
    </source>
</evidence>
<dbReference type="InterPro" id="IPR007831">
    <property type="entry name" value="T2SS_GspE_N"/>
</dbReference>
<dbReference type="SUPFAM" id="SSF160246">
    <property type="entry name" value="EspE N-terminal domain-like"/>
    <property type="match status" value="1"/>
</dbReference>
<dbReference type="GO" id="GO:0005886">
    <property type="term" value="C:plasma membrane"/>
    <property type="evidence" value="ECO:0007669"/>
    <property type="project" value="TreeGrafter"/>
</dbReference>
<proteinExistence type="inferred from homology"/>
<dbReference type="Pfam" id="PF00437">
    <property type="entry name" value="T2SSE"/>
    <property type="match status" value="1"/>
</dbReference>
<evidence type="ECO:0000256" key="1">
    <source>
        <dbReference type="ARBA" id="ARBA00006611"/>
    </source>
</evidence>
<name>A0A832QD62_9BACT</name>
<dbReference type="EMBL" id="DUTP01000001">
    <property type="protein sequence ID" value="HHX99098.1"/>
    <property type="molecule type" value="Genomic_DNA"/>
</dbReference>
<evidence type="ECO:0000313" key="6">
    <source>
        <dbReference type="Proteomes" id="UP000576550"/>
    </source>
</evidence>
<protein>
    <submittedName>
        <fullName evidence="5">Type II/IV secretion system protein</fullName>
    </submittedName>
</protein>
<dbReference type="InterPro" id="IPR037257">
    <property type="entry name" value="T2SS_E_N_sf"/>
</dbReference>
<gene>
    <name evidence="5" type="ORF">GX533_00200</name>
</gene>
<dbReference type="SUPFAM" id="SSF52540">
    <property type="entry name" value="P-loop containing nucleoside triphosphate hydrolases"/>
    <property type="match status" value="1"/>
</dbReference>
<dbReference type="Gene3D" id="3.40.50.300">
    <property type="entry name" value="P-loop containing nucleotide triphosphate hydrolases"/>
    <property type="match status" value="1"/>
</dbReference>
<dbReference type="GO" id="GO:0016887">
    <property type="term" value="F:ATP hydrolysis activity"/>
    <property type="evidence" value="ECO:0007669"/>
    <property type="project" value="TreeGrafter"/>
</dbReference>
<dbReference type="Pfam" id="PF05157">
    <property type="entry name" value="MshEN"/>
    <property type="match status" value="1"/>
</dbReference>